<dbReference type="AlphaFoldDB" id="A0A2I0A890"/>
<protein>
    <submittedName>
        <fullName evidence="7">Transcription factor bHLH30</fullName>
    </submittedName>
</protein>
<evidence type="ECO:0000256" key="1">
    <source>
        <dbReference type="ARBA" id="ARBA00005510"/>
    </source>
</evidence>
<sequence length="278" mass="30013">MDRSDEDGVSSSQTDGDLARAENGLVSQSPANGPPALWWQTVVPAAHRHSPFRLQVEQERFFPSLPPPPFCGYIYSTQAPPFARCQSMGPQITVDAKTLAASKSHCEAERRRRERINGHLARLRSLLPSTTKTDKASLLAEVIEHVKALKRQTSVITGESPLPTEADELTVDAAAEDDGRLVITASLCCDDRPGLLPELIRALKSLRLRALKAEITTLAGRVKNVLVITAVDGGYPYHRQPSVAAVQDLLKSVMERTAPAADDPAAAAGGIKQQRTAA</sequence>
<dbReference type="OrthoDB" id="71302at2759"/>
<evidence type="ECO:0000259" key="6">
    <source>
        <dbReference type="PROSITE" id="PS50888"/>
    </source>
</evidence>
<reference evidence="7 8" key="1">
    <citation type="journal article" date="2017" name="Nature">
        <title>The Apostasia genome and the evolution of orchids.</title>
        <authorList>
            <person name="Zhang G.Q."/>
            <person name="Liu K.W."/>
            <person name="Li Z."/>
            <person name="Lohaus R."/>
            <person name="Hsiao Y.Y."/>
            <person name="Niu S.C."/>
            <person name="Wang J.Y."/>
            <person name="Lin Y.C."/>
            <person name="Xu Q."/>
            <person name="Chen L.J."/>
            <person name="Yoshida K."/>
            <person name="Fujiwara S."/>
            <person name="Wang Z.W."/>
            <person name="Zhang Y.Q."/>
            <person name="Mitsuda N."/>
            <person name="Wang M."/>
            <person name="Liu G.H."/>
            <person name="Pecoraro L."/>
            <person name="Huang H.X."/>
            <person name="Xiao X.J."/>
            <person name="Lin M."/>
            <person name="Wu X.Y."/>
            <person name="Wu W.L."/>
            <person name="Chen Y.Y."/>
            <person name="Chang S.B."/>
            <person name="Sakamoto S."/>
            <person name="Ohme-Takagi M."/>
            <person name="Yagi M."/>
            <person name="Zeng S.J."/>
            <person name="Shen C.Y."/>
            <person name="Yeh C.M."/>
            <person name="Luo Y.B."/>
            <person name="Tsai W.C."/>
            <person name="Van de Peer Y."/>
            <person name="Liu Z.J."/>
        </authorList>
    </citation>
    <scope>NUCLEOTIDE SEQUENCE [LARGE SCALE GENOMIC DNA]</scope>
    <source>
        <strain evidence="8">cv. Shenzhen</strain>
        <tissue evidence="7">Stem</tissue>
    </source>
</reference>
<evidence type="ECO:0000256" key="4">
    <source>
        <dbReference type="ARBA" id="ARBA00023163"/>
    </source>
</evidence>
<proteinExistence type="inferred from homology"/>
<dbReference type="GO" id="GO:0003677">
    <property type="term" value="F:DNA binding"/>
    <property type="evidence" value="ECO:0007669"/>
    <property type="project" value="UniProtKB-KW"/>
</dbReference>
<gene>
    <name evidence="7" type="primary">BHLH30</name>
    <name evidence="7" type="ORF">AXF42_Ash008012</name>
</gene>
<dbReference type="InterPro" id="IPR011598">
    <property type="entry name" value="bHLH_dom"/>
</dbReference>
<feature type="domain" description="BHLH" evidence="6">
    <location>
        <begin position="100"/>
        <end position="149"/>
    </location>
</feature>
<evidence type="ECO:0000256" key="5">
    <source>
        <dbReference type="ARBA" id="ARBA00023242"/>
    </source>
</evidence>
<evidence type="ECO:0000256" key="2">
    <source>
        <dbReference type="ARBA" id="ARBA00023015"/>
    </source>
</evidence>
<dbReference type="GO" id="GO:0003700">
    <property type="term" value="F:DNA-binding transcription factor activity"/>
    <property type="evidence" value="ECO:0007669"/>
    <property type="project" value="InterPro"/>
</dbReference>
<dbReference type="EMBL" id="KZ452012">
    <property type="protein sequence ID" value="PKA51783.1"/>
    <property type="molecule type" value="Genomic_DNA"/>
</dbReference>
<dbReference type="InterPro" id="IPR045847">
    <property type="entry name" value="AIG1-like"/>
</dbReference>
<organism evidence="7 8">
    <name type="scientific">Apostasia shenzhenica</name>
    <dbReference type="NCBI Taxonomy" id="1088818"/>
    <lineage>
        <taxon>Eukaryota</taxon>
        <taxon>Viridiplantae</taxon>
        <taxon>Streptophyta</taxon>
        <taxon>Embryophyta</taxon>
        <taxon>Tracheophyta</taxon>
        <taxon>Spermatophyta</taxon>
        <taxon>Magnoliopsida</taxon>
        <taxon>Liliopsida</taxon>
        <taxon>Asparagales</taxon>
        <taxon>Orchidaceae</taxon>
        <taxon>Apostasioideae</taxon>
        <taxon>Apostasia</taxon>
    </lineage>
</organism>
<dbReference type="SUPFAM" id="SSF47459">
    <property type="entry name" value="HLH, helix-loop-helix DNA-binding domain"/>
    <property type="match status" value="1"/>
</dbReference>
<dbReference type="InterPro" id="IPR036638">
    <property type="entry name" value="HLH_DNA-bd_sf"/>
</dbReference>
<keyword evidence="5" id="KW-0539">Nucleus</keyword>
<keyword evidence="3" id="KW-0238">DNA-binding</keyword>
<dbReference type="PANTHER" id="PTHR45844:SF2">
    <property type="entry name" value="TRANSCRIPTION FACTOR BHLH30"/>
    <property type="match status" value="1"/>
</dbReference>
<dbReference type="Gene3D" id="4.10.280.10">
    <property type="entry name" value="Helix-loop-helix DNA-binding domain"/>
    <property type="match status" value="1"/>
</dbReference>
<dbReference type="PROSITE" id="PS50888">
    <property type="entry name" value="BHLH"/>
    <property type="match status" value="1"/>
</dbReference>
<evidence type="ECO:0000313" key="7">
    <source>
        <dbReference type="EMBL" id="PKA51783.1"/>
    </source>
</evidence>
<comment type="similarity">
    <text evidence="1">Belongs to the bHLH protein family.</text>
</comment>
<keyword evidence="8" id="KW-1185">Reference proteome</keyword>
<dbReference type="FunFam" id="4.10.280.10:FF:000070">
    <property type="entry name" value="transcription factor bHLH30"/>
    <property type="match status" value="1"/>
</dbReference>
<accession>A0A2I0A890</accession>
<dbReference type="Pfam" id="PF00010">
    <property type="entry name" value="HLH"/>
    <property type="match status" value="1"/>
</dbReference>
<dbReference type="STRING" id="1088818.A0A2I0A890"/>
<dbReference type="SMART" id="SM00353">
    <property type="entry name" value="HLH"/>
    <property type="match status" value="1"/>
</dbReference>
<keyword evidence="2" id="KW-0805">Transcription regulation</keyword>
<name>A0A2I0A890_9ASPA</name>
<evidence type="ECO:0000313" key="8">
    <source>
        <dbReference type="Proteomes" id="UP000236161"/>
    </source>
</evidence>
<keyword evidence="4" id="KW-0804">Transcription</keyword>
<dbReference type="Proteomes" id="UP000236161">
    <property type="component" value="Unassembled WGS sequence"/>
</dbReference>
<dbReference type="GO" id="GO:0046983">
    <property type="term" value="F:protein dimerization activity"/>
    <property type="evidence" value="ECO:0007669"/>
    <property type="project" value="InterPro"/>
</dbReference>
<evidence type="ECO:0000256" key="3">
    <source>
        <dbReference type="ARBA" id="ARBA00023125"/>
    </source>
</evidence>
<dbReference type="PANTHER" id="PTHR45844">
    <property type="entry name" value="TRANSCRIPTION FACTOR BHLH30"/>
    <property type="match status" value="1"/>
</dbReference>